<dbReference type="GO" id="GO:0055085">
    <property type="term" value="P:transmembrane transport"/>
    <property type="evidence" value="ECO:0007669"/>
    <property type="project" value="InterPro"/>
</dbReference>
<evidence type="ECO:0000313" key="10">
    <source>
        <dbReference type="Proteomes" id="UP000475214"/>
    </source>
</evidence>
<keyword evidence="3" id="KW-1003">Cell membrane</keyword>
<dbReference type="RefSeq" id="WP_163738436.1">
    <property type="nucleotide sequence ID" value="NZ_JAAGOA010000008.1"/>
</dbReference>
<keyword evidence="2 7" id="KW-0813">Transport</keyword>
<keyword evidence="10" id="KW-1185">Reference proteome</keyword>
<evidence type="ECO:0000256" key="2">
    <source>
        <dbReference type="ARBA" id="ARBA00022448"/>
    </source>
</evidence>
<evidence type="ECO:0000256" key="5">
    <source>
        <dbReference type="ARBA" id="ARBA00022989"/>
    </source>
</evidence>
<dbReference type="GO" id="GO:0005886">
    <property type="term" value="C:plasma membrane"/>
    <property type="evidence" value="ECO:0007669"/>
    <property type="project" value="UniProtKB-SubCell"/>
</dbReference>
<evidence type="ECO:0000256" key="7">
    <source>
        <dbReference type="RuleBase" id="RU363032"/>
    </source>
</evidence>
<dbReference type="AlphaFoldDB" id="A0A6L9S965"/>
<dbReference type="EMBL" id="JAAGOA010000008">
    <property type="protein sequence ID" value="NEE01231.1"/>
    <property type="molecule type" value="Genomic_DNA"/>
</dbReference>
<dbReference type="SUPFAM" id="SSF161098">
    <property type="entry name" value="MetI-like"/>
    <property type="match status" value="1"/>
</dbReference>
<reference evidence="9 10" key="1">
    <citation type="submission" date="2020-02" db="EMBL/GenBank/DDBJ databases">
        <authorList>
            <person name="Li X.-J."/>
            <person name="Han X.-M."/>
        </authorList>
    </citation>
    <scope>NUCLEOTIDE SEQUENCE [LARGE SCALE GENOMIC DNA]</scope>
    <source>
        <strain evidence="9 10">CCTCC AB 2017055</strain>
    </source>
</reference>
<comment type="subcellular location">
    <subcellularLocation>
        <location evidence="1 7">Cell membrane</location>
        <topology evidence="1 7">Multi-pass membrane protein</topology>
    </subcellularLocation>
</comment>
<feature type="transmembrane region" description="Helical" evidence="7">
    <location>
        <begin position="204"/>
        <end position="229"/>
    </location>
</feature>
<evidence type="ECO:0000313" key="9">
    <source>
        <dbReference type="EMBL" id="NEE01231.1"/>
    </source>
</evidence>
<accession>A0A6L9S965</accession>
<feature type="transmembrane region" description="Helical" evidence="7">
    <location>
        <begin position="260"/>
        <end position="283"/>
    </location>
</feature>
<evidence type="ECO:0000256" key="1">
    <source>
        <dbReference type="ARBA" id="ARBA00004651"/>
    </source>
</evidence>
<feature type="transmembrane region" description="Helical" evidence="7">
    <location>
        <begin position="162"/>
        <end position="183"/>
    </location>
</feature>
<evidence type="ECO:0000256" key="4">
    <source>
        <dbReference type="ARBA" id="ARBA00022692"/>
    </source>
</evidence>
<feature type="transmembrane region" description="Helical" evidence="7">
    <location>
        <begin position="34"/>
        <end position="56"/>
    </location>
</feature>
<dbReference type="Proteomes" id="UP000475214">
    <property type="component" value="Unassembled WGS sequence"/>
</dbReference>
<organism evidence="9 10">
    <name type="scientific">Phytoactinopolyspora halotolerans</name>
    <dbReference type="NCBI Taxonomy" id="1981512"/>
    <lineage>
        <taxon>Bacteria</taxon>
        <taxon>Bacillati</taxon>
        <taxon>Actinomycetota</taxon>
        <taxon>Actinomycetes</taxon>
        <taxon>Jiangellales</taxon>
        <taxon>Jiangellaceae</taxon>
        <taxon>Phytoactinopolyspora</taxon>
    </lineage>
</organism>
<evidence type="ECO:0000256" key="6">
    <source>
        <dbReference type="ARBA" id="ARBA00023136"/>
    </source>
</evidence>
<keyword evidence="5 7" id="KW-1133">Transmembrane helix</keyword>
<keyword evidence="6 7" id="KW-0472">Membrane</keyword>
<evidence type="ECO:0000256" key="3">
    <source>
        <dbReference type="ARBA" id="ARBA00022475"/>
    </source>
</evidence>
<keyword evidence="4 7" id="KW-0812">Transmembrane</keyword>
<dbReference type="PROSITE" id="PS50928">
    <property type="entry name" value="ABC_TM1"/>
    <property type="match status" value="1"/>
</dbReference>
<comment type="similarity">
    <text evidence="7">Belongs to the binding-protein-dependent transport system permease family.</text>
</comment>
<dbReference type="PANTHER" id="PTHR43744">
    <property type="entry name" value="ABC TRANSPORTER PERMEASE PROTEIN MG189-RELATED-RELATED"/>
    <property type="match status" value="1"/>
</dbReference>
<dbReference type="CDD" id="cd06261">
    <property type="entry name" value="TM_PBP2"/>
    <property type="match status" value="1"/>
</dbReference>
<gene>
    <name evidence="9" type="ORF">G1H10_13740</name>
</gene>
<comment type="caution">
    <text evidence="9">The sequence shown here is derived from an EMBL/GenBank/DDBJ whole genome shotgun (WGS) entry which is preliminary data.</text>
</comment>
<dbReference type="Gene3D" id="1.10.3720.10">
    <property type="entry name" value="MetI-like"/>
    <property type="match status" value="1"/>
</dbReference>
<protein>
    <submittedName>
        <fullName evidence="9">Carbohydrate ABC transporter permease</fullName>
    </submittedName>
</protein>
<proteinExistence type="inferred from homology"/>
<name>A0A6L9S965_9ACTN</name>
<dbReference type="InterPro" id="IPR000515">
    <property type="entry name" value="MetI-like"/>
</dbReference>
<sequence length="298" mass="31599">MSRVRRAGVNGGDGLDSALGLGTSSRPWIRALNYAVWAIIIVVFAGPLVAVVAGAFSGSRDPSQLSIIPADPSLASFSAAFDRGVLRYLANSLIVVGFGLVFQMIVSVFAAHALARKRFRGSAIAMLLVLSTMMLPEEILAIPLSQVLADVPFLGFNLINTLPGMIVPIVAWGFSILVMTEFMKEVPAELEEAAKIDGAGEIRTFLFVVLPTCTPALGVIGVFGFNMIWDQYLLPLLVASDSSMFTLPLALRTLRADPEVGLGVVLVAATLALLPAVIAFLCFQRSFMRGLSSGAVKG</sequence>
<feature type="domain" description="ABC transmembrane type-1" evidence="8">
    <location>
        <begin position="89"/>
        <end position="283"/>
    </location>
</feature>
<dbReference type="InterPro" id="IPR035906">
    <property type="entry name" value="MetI-like_sf"/>
</dbReference>
<feature type="transmembrane region" description="Helical" evidence="7">
    <location>
        <begin position="123"/>
        <end position="142"/>
    </location>
</feature>
<dbReference type="Pfam" id="PF00528">
    <property type="entry name" value="BPD_transp_1"/>
    <property type="match status" value="1"/>
</dbReference>
<evidence type="ECO:0000259" key="8">
    <source>
        <dbReference type="PROSITE" id="PS50928"/>
    </source>
</evidence>
<feature type="transmembrane region" description="Helical" evidence="7">
    <location>
        <begin position="88"/>
        <end position="111"/>
    </location>
</feature>
<dbReference type="PANTHER" id="PTHR43744:SF3">
    <property type="entry name" value="LACTOSE TRANSPORT SYSTEM PERMEASE PROTEIN LACG"/>
    <property type="match status" value="1"/>
</dbReference>